<evidence type="ECO:0000259" key="3">
    <source>
        <dbReference type="Pfam" id="PF13960"/>
    </source>
</evidence>
<dbReference type="Pfam" id="PF02992">
    <property type="entry name" value="Transposase_21"/>
    <property type="match status" value="1"/>
</dbReference>
<dbReference type="AlphaFoldDB" id="A0AAV2F177"/>
<evidence type="ECO:0008006" key="6">
    <source>
        <dbReference type="Google" id="ProtNLM"/>
    </source>
</evidence>
<feature type="domain" description="DUF4216" evidence="2">
    <location>
        <begin position="613"/>
        <end position="682"/>
    </location>
</feature>
<dbReference type="InterPro" id="IPR025312">
    <property type="entry name" value="DUF4216"/>
</dbReference>
<evidence type="ECO:0000256" key="1">
    <source>
        <dbReference type="SAM" id="MobiDB-lite"/>
    </source>
</evidence>
<dbReference type="EMBL" id="OZ034819">
    <property type="protein sequence ID" value="CAL1391919.1"/>
    <property type="molecule type" value="Genomic_DNA"/>
</dbReference>
<feature type="compositionally biased region" description="Acidic residues" evidence="1">
    <location>
        <begin position="751"/>
        <end position="763"/>
    </location>
</feature>
<feature type="region of interest" description="Disordered" evidence="1">
    <location>
        <begin position="741"/>
        <end position="763"/>
    </location>
</feature>
<dbReference type="Pfam" id="PF13952">
    <property type="entry name" value="DUF4216"/>
    <property type="match status" value="1"/>
</dbReference>
<gene>
    <name evidence="4" type="ORF">LTRI10_LOCUS32605</name>
</gene>
<protein>
    <recommendedName>
        <fullName evidence="6">Transposase</fullName>
    </recommendedName>
</protein>
<dbReference type="PANTHER" id="PTHR48258">
    <property type="entry name" value="DUF4218 DOMAIN-CONTAINING PROTEIN-RELATED"/>
    <property type="match status" value="1"/>
</dbReference>
<evidence type="ECO:0000313" key="4">
    <source>
        <dbReference type="EMBL" id="CAL1391919.1"/>
    </source>
</evidence>
<feature type="domain" description="DUF4218" evidence="3">
    <location>
        <begin position="347"/>
        <end position="435"/>
    </location>
</feature>
<dbReference type="Proteomes" id="UP001497516">
    <property type="component" value="Chromosome 6"/>
</dbReference>
<evidence type="ECO:0000259" key="2">
    <source>
        <dbReference type="Pfam" id="PF13952"/>
    </source>
</evidence>
<dbReference type="PANTHER" id="PTHR48258:SF15">
    <property type="entry name" value="OS02G0543900 PROTEIN"/>
    <property type="match status" value="1"/>
</dbReference>
<accession>A0AAV2F177</accession>
<dbReference type="InterPro" id="IPR025452">
    <property type="entry name" value="DUF4218"/>
</dbReference>
<name>A0AAV2F177_9ROSI</name>
<dbReference type="Pfam" id="PF13960">
    <property type="entry name" value="DUF4218"/>
    <property type="match status" value="1"/>
</dbReference>
<sequence>MSSETASFMRWHKESRTNDGNLRHPADSPAWKTFDFIHKEFASDPRNVRLGLAADGFNPFRSMNNSHSTWPVVLVPYNLPPWLYMKQPYMFLSLLIPGPSSPGNDIDIYLQPLIEELQSLWNEGIETYDASLKQNFRMKASLLWTISDFPGYAMLSGWSTKGHLACPCHKSTHSQWLKHCHKFCYLGHRRFLHAGHEFRRHKKAFDNNQEFRPSPRPMSGSEVLLELQGKQVQFGKLSNNDPLPHGWKKHSIFFNLPYWKDNVLRHNLDVMHIEKNVCDNILWTILNVSGKSKDSVKSRLDMQMMKIRQGLHPKRHVSGKLKNKNISGLKSHDSHILMQQLLPLAIRRLLPRAISKPVMQLCSFFKKLCTKIGGLVQARWMYPIERFLSTLKSYVGNKAHPEGSIANGYLAVECLTFCSRYLHGVETRFNRPSRNYDRFFSENETQEEVPTIFPKIGRSFGHEEVVSLGNDVLDKAHHYVLTNCSDVDPFIEQHLTLLKSQYPRKSPHAIQVLHNSTFQSWFAHQIYEGSLNISQQKLKLLKRLARLPNNVAKKFHGFVINGLRFHTSELERKRKTQNSGVMITASTQSYASARDRNPVYSEISYYGVIQEMLELDYNYGNKVVLFKCDWVSDGRGLKHDDLGFTLVNFSQRLSDKEPFIMASQAQQVFYVRDPIDTDWQVVIKTIPRDLYDMGEEEDVDVDTFVQTDGDMLSSHIPNDDDVDWTRTDRNEDLVDAPAEIFVPEWRGISDTEQEEDNDEENSG</sequence>
<proteinExistence type="predicted"/>
<reference evidence="4 5" key="1">
    <citation type="submission" date="2024-04" db="EMBL/GenBank/DDBJ databases">
        <authorList>
            <person name="Fracassetti M."/>
        </authorList>
    </citation>
    <scope>NUCLEOTIDE SEQUENCE [LARGE SCALE GENOMIC DNA]</scope>
</reference>
<keyword evidence="5" id="KW-1185">Reference proteome</keyword>
<dbReference type="InterPro" id="IPR004242">
    <property type="entry name" value="Transposase_21"/>
</dbReference>
<evidence type="ECO:0000313" key="5">
    <source>
        <dbReference type="Proteomes" id="UP001497516"/>
    </source>
</evidence>
<organism evidence="4 5">
    <name type="scientific">Linum trigynum</name>
    <dbReference type="NCBI Taxonomy" id="586398"/>
    <lineage>
        <taxon>Eukaryota</taxon>
        <taxon>Viridiplantae</taxon>
        <taxon>Streptophyta</taxon>
        <taxon>Embryophyta</taxon>
        <taxon>Tracheophyta</taxon>
        <taxon>Spermatophyta</taxon>
        <taxon>Magnoliopsida</taxon>
        <taxon>eudicotyledons</taxon>
        <taxon>Gunneridae</taxon>
        <taxon>Pentapetalae</taxon>
        <taxon>rosids</taxon>
        <taxon>fabids</taxon>
        <taxon>Malpighiales</taxon>
        <taxon>Linaceae</taxon>
        <taxon>Linum</taxon>
    </lineage>
</organism>